<dbReference type="PANTHER" id="PTHR43640:SF1">
    <property type="entry name" value="THIOREDOXIN-DEPENDENT PEROXIREDOXIN"/>
    <property type="match status" value="1"/>
</dbReference>
<dbReference type="InterPro" id="IPR013766">
    <property type="entry name" value="Thioredoxin_domain"/>
</dbReference>
<feature type="signal peptide" evidence="1">
    <location>
        <begin position="1"/>
        <end position="19"/>
    </location>
</feature>
<dbReference type="RefSeq" id="WP_063206387.1">
    <property type="nucleotide sequence ID" value="NZ_LUKD01000001.1"/>
</dbReference>
<dbReference type="SUPFAM" id="SSF52833">
    <property type="entry name" value="Thioredoxin-like"/>
    <property type="match status" value="1"/>
</dbReference>
<dbReference type="Pfam" id="PF00578">
    <property type="entry name" value="AhpC-TSA"/>
    <property type="match status" value="1"/>
</dbReference>
<evidence type="ECO:0000256" key="1">
    <source>
        <dbReference type="SAM" id="SignalP"/>
    </source>
</evidence>
<evidence type="ECO:0000259" key="2">
    <source>
        <dbReference type="PROSITE" id="PS51352"/>
    </source>
</evidence>
<organism evidence="3 4">
    <name type="scientific">Bdellovibrio bacteriovorus</name>
    <dbReference type="NCBI Taxonomy" id="959"/>
    <lineage>
        <taxon>Bacteria</taxon>
        <taxon>Pseudomonadati</taxon>
        <taxon>Bdellovibrionota</taxon>
        <taxon>Bdellovibrionia</taxon>
        <taxon>Bdellovibrionales</taxon>
        <taxon>Pseudobdellovibrionaceae</taxon>
        <taxon>Bdellovibrio</taxon>
    </lineage>
</organism>
<dbReference type="InterPro" id="IPR036249">
    <property type="entry name" value="Thioredoxin-like_sf"/>
</dbReference>
<dbReference type="PANTHER" id="PTHR43640">
    <property type="entry name" value="OS07G0260300 PROTEIN"/>
    <property type="match status" value="1"/>
</dbReference>
<dbReference type="InterPro" id="IPR047262">
    <property type="entry name" value="PRX-like1"/>
</dbReference>
<dbReference type="GO" id="GO:0016209">
    <property type="term" value="F:antioxidant activity"/>
    <property type="evidence" value="ECO:0007669"/>
    <property type="project" value="InterPro"/>
</dbReference>
<accession>A0A162H2B9</accession>
<dbReference type="EMBL" id="LUKD01000001">
    <property type="protein sequence ID" value="KYG69496.1"/>
    <property type="molecule type" value="Genomic_DNA"/>
</dbReference>
<comment type="caution">
    <text evidence="3">The sequence shown here is derived from an EMBL/GenBank/DDBJ whole genome shotgun (WGS) entry which is preliminary data.</text>
</comment>
<dbReference type="Proteomes" id="UP000075799">
    <property type="component" value="Unassembled WGS sequence"/>
</dbReference>
<dbReference type="AlphaFoldDB" id="A0A162H2B9"/>
<name>A0A162H2B9_BDEBC</name>
<dbReference type="PROSITE" id="PS51352">
    <property type="entry name" value="THIOREDOXIN_2"/>
    <property type="match status" value="1"/>
</dbReference>
<feature type="chain" id="PRO_5007834718" evidence="1">
    <location>
        <begin position="20"/>
        <end position="198"/>
    </location>
</feature>
<keyword evidence="1" id="KW-0732">Signal</keyword>
<feature type="domain" description="Thioredoxin" evidence="2">
    <location>
        <begin position="21"/>
        <end position="180"/>
    </location>
</feature>
<dbReference type="OrthoDB" id="5291838at2"/>
<reference evidence="3 4" key="1">
    <citation type="submission" date="2016-03" db="EMBL/GenBank/DDBJ databases">
        <authorList>
            <person name="Ploux O."/>
        </authorList>
    </citation>
    <scope>NUCLEOTIDE SEQUENCE [LARGE SCALE GENOMIC DNA]</scope>
    <source>
        <strain evidence="3 4">EC13</strain>
    </source>
</reference>
<gene>
    <name evidence="3" type="ORF">AZI87_09965</name>
</gene>
<protein>
    <submittedName>
        <fullName evidence="3">Alkyl hydroperoxide reductase</fullName>
    </submittedName>
</protein>
<proteinExistence type="predicted"/>
<evidence type="ECO:0000313" key="3">
    <source>
        <dbReference type="EMBL" id="KYG69496.1"/>
    </source>
</evidence>
<sequence length="198" mass="21403">MKKLFAMLLVTCASSLAMAEAKIGSPAPDFSVVDATGKTHKLADYKGKYVVLEWYNKDCPYVRKHYDSKNMQKIQGDMTAKNIVWLSVISSAPGKQGHLAATDAVKNAQKEGSKASAILLDEKGVMGKAYGAKTTPHMYLIDPQGVLRYNGAIDSNDSADPKTIASSENYIVRAVASAEKGEKIAKETSKPYGCSVKY</sequence>
<dbReference type="GO" id="GO:0016491">
    <property type="term" value="F:oxidoreductase activity"/>
    <property type="evidence" value="ECO:0007669"/>
    <property type="project" value="InterPro"/>
</dbReference>
<evidence type="ECO:0000313" key="4">
    <source>
        <dbReference type="Proteomes" id="UP000075799"/>
    </source>
</evidence>
<dbReference type="Gene3D" id="3.40.30.10">
    <property type="entry name" value="Glutaredoxin"/>
    <property type="match status" value="1"/>
</dbReference>
<dbReference type="InterPro" id="IPR000866">
    <property type="entry name" value="AhpC/TSA"/>
</dbReference>